<dbReference type="InterPro" id="IPR037523">
    <property type="entry name" value="VOC_core"/>
</dbReference>
<dbReference type="InterPro" id="IPR051332">
    <property type="entry name" value="Fosfomycin_Res_Enzymes"/>
</dbReference>
<dbReference type="GO" id="GO:0046872">
    <property type="term" value="F:metal ion binding"/>
    <property type="evidence" value="ECO:0007669"/>
    <property type="project" value="UniProtKB-KW"/>
</dbReference>
<evidence type="ECO:0000256" key="1">
    <source>
        <dbReference type="ARBA" id="ARBA00022723"/>
    </source>
</evidence>
<accession>A0A8J3Y2R3</accession>
<dbReference type="InterPro" id="IPR029068">
    <property type="entry name" value="Glyas_Bleomycin-R_OHBP_Dase"/>
</dbReference>
<dbReference type="Pfam" id="PF00903">
    <property type="entry name" value="Glyoxalase"/>
    <property type="match status" value="1"/>
</dbReference>
<dbReference type="AlphaFoldDB" id="A0A8J3Y2R3"/>
<dbReference type="PANTHER" id="PTHR36113:SF6">
    <property type="entry name" value="FOSFOMYCIN RESISTANCE PROTEIN FOSX"/>
    <property type="match status" value="1"/>
</dbReference>
<dbReference type="EMBL" id="BOOR01000103">
    <property type="protein sequence ID" value="GII59853.1"/>
    <property type="molecule type" value="Genomic_DNA"/>
</dbReference>
<dbReference type="Gene3D" id="3.10.180.10">
    <property type="entry name" value="2,3-Dihydroxybiphenyl 1,2-Dioxygenase, domain 1"/>
    <property type="match status" value="1"/>
</dbReference>
<dbReference type="RefSeq" id="WP_203949891.1">
    <property type="nucleotide sequence ID" value="NZ_BOOR01000103.1"/>
</dbReference>
<reference evidence="3" key="1">
    <citation type="submission" date="2021-01" db="EMBL/GenBank/DDBJ databases">
        <title>Whole genome shotgun sequence of Planotetraspora thailandica NBRC 104271.</title>
        <authorList>
            <person name="Komaki H."/>
            <person name="Tamura T."/>
        </authorList>
    </citation>
    <scope>NUCLEOTIDE SEQUENCE</scope>
    <source>
        <strain evidence="3">NBRC 104271</strain>
    </source>
</reference>
<evidence type="ECO:0000313" key="4">
    <source>
        <dbReference type="Proteomes" id="UP000605992"/>
    </source>
</evidence>
<sequence length="144" mass="15837">MSDAIAPSFTGLHHFAFTVRDLAASVAWYQKVFQAKLVDGTLPHYGREWTGYAELVIEPNTGLAIGLHHNSANKGEEFDEARTGLDHISLNVEGREGLLAWSNWLDSLGVAHSGIQSVKEPFVYSVVVFRDIDNIQLEVMAVGV</sequence>
<keyword evidence="4" id="KW-1185">Reference proteome</keyword>
<name>A0A8J3Y2R3_9ACTN</name>
<gene>
    <name evidence="3" type="ORF">Pth03_82420</name>
</gene>
<keyword evidence="1" id="KW-0479">Metal-binding</keyword>
<dbReference type="PROSITE" id="PS51819">
    <property type="entry name" value="VOC"/>
    <property type="match status" value="1"/>
</dbReference>
<dbReference type="Proteomes" id="UP000605992">
    <property type="component" value="Unassembled WGS sequence"/>
</dbReference>
<protein>
    <submittedName>
        <fullName evidence="3">Glyoxalase</fullName>
    </submittedName>
</protein>
<dbReference type="InterPro" id="IPR004360">
    <property type="entry name" value="Glyas_Fos-R_dOase_dom"/>
</dbReference>
<dbReference type="SUPFAM" id="SSF54593">
    <property type="entry name" value="Glyoxalase/Bleomycin resistance protein/Dihydroxybiphenyl dioxygenase"/>
    <property type="match status" value="1"/>
</dbReference>
<proteinExistence type="predicted"/>
<evidence type="ECO:0000313" key="3">
    <source>
        <dbReference type="EMBL" id="GII59853.1"/>
    </source>
</evidence>
<evidence type="ECO:0000259" key="2">
    <source>
        <dbReference type="PROSITE" id="PS51819"/>
    </source>
</evidence>
<dbReference type="PANTHER" id="PTHR36113">
    <property type="entry name" value="LYASE, PUTATIVE-RELATED-RELATED"/>
    <property type="match status" value="1"/>
</dbReference>
<comment type="caution">
    <text evidence="3">The sequence shown here is derived from an EMBL/GenBank/DDBJ whole genome shotgun (WGS) entry which is preliminary data.</text>
</comment>
<organism evidence="3 4">
    <name type="scientific">Planotetraspora thailandica</name>
    <dbReference type="NCBI Taxonomy" id="487172"/>
    <lineage>
        <taxon>Bacteria</taxon>
        <taxon>Bacillati</taxon>
        <taxon>Actinomycetota</taxon>
        <taxon>Actinomycetes</taxon>
        <taxon>Streptosporangiales</taxon>
        <taxon>Streptosporangiaceae</taxon>
        <taxon>Planotetraspora</taxon>
    </lineage>
</organism>
<feature type="domain" description="VOC" evidence="2">
    <location>
        <begin position="11"/>
        <end position="142"/>
    </location>
</feature>